<name>A0ABZ1HHQ3_STRPH</name>
<accession>A0ABZ1HHQ3</accession>
<dbReference type="Proteomes" id="UP001340816">
    <property type="component" value="Chromosome"/>
</dbReference>
<evidence type="ECO:0000256" key="4">
    <source>
        <dbReference type="ARBA" id="ARBA00023134"/>
    </source>
</evidence>
<dbReference type="Gene3D" id="3.90.550.10">
    <property type="entry name" value="Spore Coat Polysaccharide Biosynthesis Protein SpsA, Chain A"/>
    <property type="match status" value="1"/>
</dbReference>
<evidence type="ECO:0000313" key="7">
    <source>
        <dbReference type="Proteomes" id="UP001340816"/>
    </source>
</evidence>
<dbReference type="EC" id="2.7.7.105" evidence="5"/>
<dbReference type="PANTHER" id="PTHR40392:SF1">
    <property type="entry name" value="2-PHOSPHO-L-LACTATE GUANYLYLTRANSFERASE"/>
    <property type="match status" value="1"/>
</dbReference>
<keyword evidence="3 5" id="KW-0547">Nucleotide-binding</keyword>
<evidence type="ECO:0000256" key="1">
    <source>
        <dbReference type="ARBA" id="ARBA00022679"/>
    </source>
</evidence>
<dbReference type="InterPro" id="IPR029044">
    <property type="entry name" value="Nucleotide-diphossugar_trans"/>
</dbReference>
<dbReference type="EMBL" id="CP109135">
    <property type="protein sequence ID" value="WSD18142.1"/>
    <property type="molecule type" value="Genomic_DNA"/>
</dbReference>
<dbReference type="PANTHER" id="PTHR40392">
    <property type="entry name" value="2-PHOSPHO-L-LACTATE GUANYLYLTRANSFERASE"/>
    <property type="match status" value="1"/>
</dbReference>
<dbReference type="SUPFAM" id="SSF53448">
    <property type="entry name" value="Nucleotide-diphospho-sugar transferases"/>
    <property type="match status" value="1"/>
</dbReference>
<organism evidence="6 7">
    <name type="scientific">Streptomyces phaeochromogenes</name>
    <dbReference type="NCBI Taxonomy" id="1923"/>
    <lineage>
        <taxon>Bacteria</taxon>
        <taxon>Bacillati</taxon>
        <taxon>Actinomycetota</taxon>
        <taxon>Actinomycetes</taxon>
        <taxon>Kitasatosporales</taxon>
        <taxon>Streptomycetaceae</taxon>
        <taxon>Streptomyces</taxon>
        <taxon>Streptomyces phaeochromogenes group</taxon>
    </lineage>
</organism>
<evidence type="ECO:0000256" key="5">
    <source>
        <dbReference type="HAMAP-Rule" id="MF_02114"/>
    </source>
</evidence>
<comment type="pathway">
    <text evidence="5">Cofactor biosynthesis; coenzyme F420 biosynthesis.</text>
</comment>
<dbReference type="GO" id="GO:0043814">
    <property type="term" value="F:phospholactate guanylyltransferase activity"/>
    <property type="evidence" value="ECO:0007669"/>
    <property type="project" value="UniProtKB-EC"/>
</dbReference>
<feature type="binding site" evidence="5">
    <location>
        <position position="150"/>
    </location>
    <ligand>
        <name>phosphoenolpyruvate</name>
        <dbReference type="ChEBI" id="CHEBI:58702"/>
    </ligand>
</feature>
<dbReference type="RefSeq" id="WP_326760922.1">
    <property type="nucleotide sequence ID" value="NZ_CP109135.1"/>
</dbReference>
<keyword evidence="2 5" id="KW-0548">Nucleotidyltransferase</keyword>
<comment type="function">
    <text evidence="5">Guanylyltransferase that catalyzes the activation of phosphoenolpyruvate (PEP) as enolpyruvoyl-2-diphospho-5'-guanosine, via the condensation of PEP with GTP. It is involved in the biosynthesis of coenzyme F420, a hydride carrier cofactor.</text>
</comment>
<dbReference type="InterPro" id="IPR002835">
    <property type="entry name" value="CofC"/>
</dbReference>
<comment type="catalytic activity">
    <reaction evidence="5">
        <text>phosphoenolpyruvate + GTP + H(+) = enolpyruvoyl-2-diphospho-5'-guanosine + diphosphate</text>
        <dbReference type="Rhea" id="RHEA:30519"/>
        <dbReference type="ChEBI" id="CHEBI:15378"/>
        <dbReference type="ChEBI" id="CHEBI:33019"/>
        <dbReference type="ChEBI" id="CHEBI:37565"/>
        <dbReference type="ChEBI" id="CHEBI:58702"/>
        <dbReference type="ChEBI" id="CHEBI:143701"/>
        <dbReference type="EC" id="2.7.7.105"/>
    </reaction>
</comment>
<dbReference type="HAMAP" id="MF_02114">
    <property type="entry name" value="CofC"/>
    <property type="match status" value="1"/>
</dbReference>
<feature type="binding site" evidence="5">
    <location>
        <position position="134"/>
    </location>
    <ligand>
        <name>phosphoenolpyruvate</name>
        <dbReference type="ChEBI" id="CHEBI:58702"/>
    </ligand>
</feature>
<dbReference type="NCBIfam" id="TIGR03552">
    <property type="entry name" value="F420_cofC"/>
    <property type="match status" value="1"/>
</dbReference>
<comment type="similarity">
    <text evidence="5">Belongs to the CofC family.</text>
</comment>
<evidence type="ECO:0000256" key="2">
    <source>
        <dbReference type="ARBA" id="ARBA00022695"/>
    </source>
</evidence>
<keyword evidence="1 5" id="KW-0808">Transferase</keyword>
<dbReference type="Pfam" id="PF01983">
    <property type="entry name" value="CofC"/>
    <property type="match status" value="1"/>
</dbReference>
<proteinExistence type="inferred from homology"/>
<protein>
    <recommendedName>
        <fullName evidence="5">Phosphoenolpyruvate guanylyltransferase</fullName>
        <shortName evidence="5">PEP guanylyltransferase</shortName>
        <ecNumber evidence="5">2.7.7.105</ecNumber>
    </recommendedName>
</protein>
<feature type="binding site" evidence="5">
    <location>
        <position position="153"/>
    </location>
    <ligand>
        <name>phosphoenolpyruvate</name>
        <dbReference type="ChEBI" id="CHEBI:58702"/>
    </ligand>
</feature>
<reference evidence="6 7" key="1">
    <citation type="submission" date="2022-10" db="EMBL/GenBank/DDBJ databases">
        <title>The complete genomes of actinobacterial strains from the NBC collection.</title>
        <authorList>
            <person name="Joergensen T.S."/>
            <person name="Alvarez Arevalo M."/>
            <person name="Sterndorff E.B."/>
            <person name="Faurdal D."/>
            <person name="Vuksanovic O."/>
            <person name="Mourched A.-S."/>
            <person name="Charusanti P."/>
            <person name="Shaw S."/>
            <person name="Blin K."/>
            <person name="Weber T."/>
        </authorList>
    </citation>
    <scope>NUCLEOTIDE SEQUENCE [LARGE SCALE GENOMIC DNA]</scope>
    <source>
        <strain evidence="6 7">NBC 01752</strain>
    </source>
</reference>
<evidence type="ECO:0000256" key="3">
    <source>
        <dbReference type="ARBA" id="ARBA00022741"/>
    </source>
</evidence>
<evidence type="ECO:0000313" key="6">
    <source>
        <dbReference type="EMBL" id="WSD18142.1"/>
    </source>
</evidence>
<keyword evidence="7" id="KW-1185">Reference proteome</keyword>
<sequence length="234" mass="24589">MVLPVKSFSRAKSRLAAGLGPWRQELAHAFFLDTLWAVRNTEGVRTVVVVTADPLAASQARTLGALVCPDAPDPDLNDAIRLGAAKCRSVGPEGPVAALTADLPGLRPRELEHVLRTARNHDRAFVADHTDEGTTVLTALTTSGLAPAFGPDSAHRHASLGAFPIDMPSDCGIRLDVDTPEDLARVALRGVGPYTAALFRLRKARYPAAADPVEGFQDVQSAQGVQGASATASS</sequence>
<keyword evidence="4 5" id="KW-0342">GTP-binding</keyword>
<gene>
    <name evidence="6" type="primary">cofC</name>
    <name evidence="5" type="synonym">fbiD</name>
    <name evidence="6" type="ORF">OHB35_35750</name>
</gene>